<organism evidence="1 2">
    <name type="scientific">Cystobacter ferrugineus</name>
    <dbReference type="NCBI Taxonomy" id="83449"/>
    <lineage>
        <taxon>Bacteria</taxon>
        <taxon>Pseudomonadati</taxon>
        <taxon>Myxococcota</taxon>
        <taxon>Myxococcia</taxon>
        <taxon>Myxococcales</taxon>
        <taxon>Cystobacterineae</taxon>
        <taxon>Archangiaceae</taxon>
        <taxon>Cystobacter</taxon>
    </lineage>
</organism>
<evidence type="ECO:0000313" key="2">
    <source>
        <dbReference type="Proteomes" id="UP000182229"/>
    </source>
</evidence>
<reference evidence="2" key="1">
    <citation type="submission" date="2016-11" db="EMBL/GenBank/DDBJ databases">
        <authorList>
            <person name="Shukria A."/>
            <person name="Stevens D.C."/>
        </authorList>
    </citation>
    <scope>NUCLEOTIDE SEQUENCE [LARGE SCALE GENOMIC DNA]</scope>
    <source>
        <strain evidence="2">Cbfe23</strain>
    </source>
</reference>
<reference evidence="1 2" key="2">
    <citation type="submission" date="2016-12" db="EMBL/GenBank/DDBJ databases">
        <title>Draft Genome Sequence of Cystobacter ferrugineus Strain Cbfe23.</title>
        <authorList>
            <person name="Akbar S."/>
            <person name="Dowd S.E."/>
            <person name="Stevens D.C."/>
        </authorList>
    </citation>
    <scope>NUCLEOTIDE SEQUENCE [LARGE SCALE GENOMIC DNA]</scope>
    <source>
        <strain evidence="1 2">Cbfe23</strain>
    </source>
</reference>
<evidence type="ECO:0000313" key="1">
    <source>
        <dbReference type="EMBL" id="OJH39220.1"/>
    </source>
</evidence>
<dbReference type="STRING" id="83449.BON30_16955"/>
<accession>A0A1L9BAB5</accession>
<dbReference type="EMBL" id="MPIN01000004">
    <property type="protein sequence ID" value="OJH39220.1"/>
    <property type="molecule type" value="Genomic_DNA"/>
</dbReference>
<dbReference type="Proteomes" id="UP000182229">
    <property type="component" value="Unassembled WGS sequence"/>
</dbReference>
<name>A0A1L9BAB5_9BACT</name>
<comment type="caution">
    <text evidence="1">The sequence shown here is derived from an EMBL/GenBank/DDBJ whole genome shotgun (WGS) entry which is preliminary data.</text>
</comment>
<protein>
    <submittedName>
        <fullName evidence="1">Uncharacterized protein</fullName>
    </submittedName>
</protein>
<proteinExistence type="predicted"/>
<dbReference type="RefSeq" id="WP_071899390.1">
    <property type="nucleotide sequence ID" value="NZ_MPIN01000004.1"/>
</dbReference>
<gene>
    <name evidence="1" type="ORF">BON30_16955</name>
</gene>
<sequence>MLTELNLAPIQQLEYVREPRSVETTAGFGPEEQRLLTRAKPSGLELAVVPGWQRRSCIWGSWNSDRQRS</sequence>
<dbReference type="AlphaFoldDB" id="A0A1L9BAB5"/>
<keyword evidence="2" id="KW-1185">Reference proteome</keyword>